<feature type="transmembrane region" description="Helical" evidence="14">
    <location>
        <begin position="237"/>
        <end position="256"/>
    </location>
</feature>
<evidence type="ECO:0000256" key="5">
    <source>
        <dbReference type="ARBA" id="ARBA00022475"/>
    </source>
</evidence>
<evidence type="ECO:0000256" key="6">
    <source>
        <dbReference type="ARBA" id="ARBA00022692"/>
    </source>
</evidence>
<dbReference type="Pfam" id="PF02673">
    <property type="entry name" value="BacA"/>
    <property type="match status" value="1"/>
</dbReference>
<dbReference type="Proteomes" id="UP000176377">
    <property type="component" value="Unassembled WGS sequence"/>
</dbReference>
<feature type="transmembrane region" description="Helical" evidence="14">
    <location>
        <begin position="207"/>
        <end position="225"/>
    </location>
</feature>
<name>A0A1F6DEN3_9BACT</name>
<evidence type="ECO:0000256" key="13">
    <source>
        <dbReference type="ARBA" id="ARBA00047594"/>
    </source>
</evidence>
<keyword evidence="14" id="KW-0573">Peptidoglycan synthesis</keyword>
<evidence type="ECO:0000256" key="11">
    <source>
        <dbReference type="ARBA" id="ARBA00032707"/>
    </source>
</evidence>
<keyword evidence="6 14" id="KW-0812">Transmembrane</keyword>
<feature type="transmembrane region" description="Helical" evidence="14">
    <location>
        <begin position="6"/>
        <end position="29"/>
    </location>
</feature>
<evidence type="ECO:0000313" key="16">
    <source>
        <dbReference type="Proteomes" id="UP000176377"/>
    </source>
</evidence>
<evidence type="ECO:0000256" key="3">
    <source>
        <dbReference type="ARBA" id="ARBA00012374"/>
    </source>
</evidence>
<dbReference type="GO" id="GO:0071555">
    <property type="term" value="P:cell wall organization"/>
    <property type="evidence" value="ECO:0007669"/>
    <property type="project" value="UniProtKB-KW"/>
</dbReference>
<evidence type="ECO:0000256" key="4">
    <source>
        <dbReference type="ARBA" id="ARBA00021581"/>
    </source>
</evidence>
<comment type="similarity">
    <text evidence="2 14">Belongs to the UppP family.</text>
</comment>
<comment type="caution">
    <text evidence="15">The sequence shown here is derived from an EMBL/GenBank/DDBJ whole genome shotgun (WGS) entry which is preliminary data.</text>
</comment>
<accession>A0A1F6DEN3</accession>
<evidence type="ECO:0000256" key="14">
    <source>
        <dbReference type="HAMAP-Rule" id="MF_01006"/>
    </source>
</evidence>
<feature type="transmembrane region" description="Helical" evidence="14">
    <location>
        <begin position="175"/>
        <end position="195"/>
    </location>
</feature>
<dbReference type="AlphaFoldDB" id="A0A1F6DEN3"/>
<keyword evidence="14" id="KW-0961">Cell wall biogenesis/degradation</keyword>
<comment type="catalytic activity">
    <reaction evidence="13 14">
        <text>di-trans,octa-cis-undecaprenyl diphosphate + H2O = di-trans,octa-cis-undecaprenyl phosphate + phosphate + H(+)</text>
        <dbReference type="Rhea" id="RHEA:28094"/>
        <dbReference type="ChEBI" id="CHEBI:15377"/>
        <dbReference type="ChEBI" id="CHEBI:15378"/>
        <dbReference type="ChEBI" id="CHEBI:43474"/>
        <dbReference type="ChEBI" id="CHEBI:58405"/>
        <dbReference type="ChEBI" id="CHEBI:60392"/>
        <dbReference type="EC" id="3.6.1.27"/>
    </reaction>
</comment>
<gene>
    <name evidence="14" type="primary">uppP</name>
    <name evidence="15" type="ORF">A2765_04535</name>
</gene>
<dbReference type="GO" id="GO:0008360">
    <property type="term" value="P:regulation of cell shape"/>
    <property type="evidence" value="ECO:0007669"/>
    <property type="project" value="UniProtKB-KW"/>
</dbReference>
<keyword evidence="10 14" id="KW-0046">Antibiotic resistance</keyword>
<reference evidence="15 16" key="1">
    <citation type="journal article" date="2016" name="Nat. Commun.">
        <title>Thousands of microbial genomes shed light on interconnected biogeochemical processes in an aquifer system.</title>
        <authorList>
            <person name="Anantharaman K."/>
            <person name="Brown C.T."/>
            <person name="Hug L.A."/>
            <person name="Sharon I."/>
            <person name="Castelle C.J."/>
            <person name="Probst A.J."/>
            <person name="Thomas B.C."/>
            <person name="Singh A."/>
            <person name="Wilkins M.J."/>
            <person name="Karaoz U."/>
            <person name="Brodie E.L."/>
            <person name="Williams K.H."/>
            <person name="Hubbard S.S."/>
            <person name="Banfield J.F."/>
        </authorList>
    </citation>
    <scope>NUCLEOTIDE SEQUENCE [LARGE SCALE GENOMIC DNA]</scope>
</reference>
<dbReference type="NCBIfam" id="TIGR00753">
    <property type="entry name" value="undec_PP_bacA"/>
    <property type="match status" value="1"/>
</dbReference>
<dbReference type="GO" id="GO:0005886">
    <property type="term" value="C:plasma membrane"/>
    <property type="evidence" value="ECO:0007669"/>
    <property type="project" value="UniProtKB-SubCell"/>
</dbReference>
<proteinExistence type="inferred from homology"/>
<keyword evidence="8 14" id="KW-1133">Transmembrane helix</keyword>
<keyword evidence="9 14" id="KW-0472">Membrane</keyword>
<dbReference type="PANTHER" id="PTHR30622">
    <property type="entry name" value="UNDECAPRENYL-DIPHOSPHATASE"/>
    <property type="match status" value="1"/>
</dbReference>
<organism evidence="15 16">
    <name type="scientific">Candidatus Kaiserbacteria bacterium RIFCSPHIGHO2_01_FULL_56_24</name>
    <dbReference type="NCBI Taxonomy" id="1798487"/>
    <lineage>
        <taxon>Bacteria</taxon>
        <taxon>Candidatus Kaiseribacteriota</taxon>
    </lineage>
</organism>
<dbReference type="HAMAP" id="MF_01006">
    <property type="entry name" value="Undec_diphosphatase"/>
    <property type="match status" value="1"/>
</dbReference>
<evidence type="ECO:0000256" key="12">
    <source>
        <dbReference type="ARBA" id="ARBA00032932"/>
    </source>
</evidence>
<comment type="function">
    <text evidence="14">Catalyzes the dephosphorylation of undecaprenyl diphosphate (UPP). Confers resistance to bacitracin.</text>
</comment>
<dbReference type="EC" id="3.6.1.27" evidence="3 14"/>
<dbReference type="PANTHER" id="PTHR30622:SF3">
    <property type="entry name" value="UNDECAPRENYL-DIPHOSPHATASE"/>
    <property type="match status" value="1"/>
</dbReference>
<protein>
    <recommendedName>
        <fullName evidence="4 14">Undecaprenyl-diphosphatase</fullName>
        <ecNumber evidence="3 14">3.6.1.27</ecNumber>
    </recommendedName>
    <alternativeName>
        <fullName evidence="12 14">Bacitracin resistance protein</fullName>
    </alternativeName>
    <alternativeName>
        <fullName evidence="11 14">Undecaprenyl pyrophosphate phosphatase</fullName>
    </alternativeName>
</protein>
<evidence type="ECO:0000256" key="1">
    <source>
        <dbReference type="ARBA" id="ARBA00004651"/>
    </source>
</evidence>
<dbReference type="EMBL" id="MFLA01000016">
    <property type="protein sequence ID" value="OGG59826.1"/>
    <property type="molecule type" value="Genomic_DNA"/>
</dbReference>
<keyword evidence="5 14" id="KW-1003">Cell membrane</keyword>
<evidence type="ECO:0000256" key="7">
    <source>
        <dbReference type="ARBA" id="ARBA00022801"/>
    </source>
</evidence>
<evidence type="ECO:0000256" key="9">
    <source>
        <dbReference type="ARBA" id="ARBA00023136"/>
    </source>
</evidence>
<dbReference type="GO" id="GO:0050380">
    <property type="term" value="F:undecaprenyl-diphosphatase activity"/>
    <property type="evidence" value="ECO:0007669"/>
    <property type="project" value="UniProtKB-UniRule"/>
</dbReference>
<feature type="transmembrane region" description="Helical" evidence="14">
    <location>
        <begin position="41"/>
        <end position="62"/>
    </location>
</feature>
<dbReference type="GO" id="GO:0046677">
    <property type="term" value="P:response to antibiotic"/>
    <property type="evidence" value="ECO:0007669"/>
    <property type="project" value="UniProtKB-UniRule"/>
</dbReference>
<keyword evidence="14" id="KW-0133">Cell shape</keyword>
<evidence type="ECO:0000256" key="8">
    <source>
        <dbReference type="ARBA" id="ARBA00022989"/>
    </source>
</evidence>
<feature type="transmembrane region" description="Helical" evidence="14">
    <location>
        <begin position="100"/>
        <end position="118"/>
    </location>
</feature>
<sequence length="258" mass="28110">MTIFDSIILGLVEGFTEFLPISSTGHLVIVSQLLRIPESAFLSSFIIAIQLGAIASVVLLYWKTLVFDFAVLKRVIVAFLPTAVIGFLLYKILKSYLIENLALIAWMLLIGGIVLILFERWHTGRVREGKPLSEMPYSTAFFIGCIQALAIVPGVSRAGATIVGGMLLGIGRKEIVEFSFLLAIPTMLAATGYDLLKSGSAFATAEWDLIIVGFIVSFIAAYAGVRFLIRFIETHSFTSFGAYRILVGAAVLAFLFNA</sequence>
<dbReference type="InterPro" id="IPR003824">
    <property type="entry name" value="UppP"/>
</dbReference>
<evidence type="ECO:0000256" key="2">
    <source>
        <dbReference type="ARBA" id="ARBA00010621"/>
    </source>
</evidence>
<keyword evidence="7 14" id="KW-0378">Hydrolase</keyword>
<evidence type="ECO:0000256" key="10">
    <source>
        <dbReference type="ARBA" id="ARBA00023251"/>
    </source>
</evidence>
<feature type="transmembrane region" description="Helical" evidence="14">
    <location>
        <begin position="74"/>
        <end position="93"/>
    </location>
</feature>
<comment type="miscellaneous">
    <text evidence="14">Bacitracin is thought to be involved in the inhibition of peptidoglycan synthesis by sequestering undecaprenyl diphosphate, thereby reducing the pool of lipid carrier available.</text>
</comment>
<evidence type="ECO:0000313" key="15">
    <source>
        <dbReference type="EMBL" id="OGG59826.1"/>
    </source>
</evidence>
<comment type="subcellular location">
    <subcellularLocation>
        <location evidence="1 14">Cell membrane</location>
        <topology evidence="1 14">Multi-pass membrane protein</topology>
    </subcellularLocation>
</comment>
<dbReference type="GO" id="GO:0009252">
    <property type="term" value="P:peptidoglycan biosynthetic process"/>
    <property type="evidence" value="ECO:0007669"/>
    <property type="project" value="UniProtKB-KW"/>
</dbReference>